<evidence type="ECO:0000256" key="7">
    <source>
        <dbReference type="ARBA" id="ARBA00038298"/>
    </source>
</evidence>
<proteinExistence type="inferred from homology"/>
<comment type="similarity">
    <text evidence="7">Belongs to the DHHC palmitoyltransferase family. PFA5 subfamily.</text>
</comment>
<dbReference type="GO" id="GO:0019706">
    <property type="term" value="F:protein-cysteine S-palmitoyltransferase activity"/>
    <property type="evidence" value="ECO:0007669"/>
    <property type="project" value="UniProtKB-EC"/>
</dbReference>
<comment type="caution">
    <text evidence="10">The sequence shown here is derived from an EMBL/GenBank/DDBJ whole genome shotgun (WGS) entry which is preliminary data.</text>
</comment>
<reference evidence="10" key="1">
    <citation type="submission" date="2023-06" db="EMBL/GenBank/DDBJ databases">
        <authorList>
            <person name="Kurt Z."/>
        </authorList>
    </citation>
    <scope>NUCLEOTIDE SEQUENCE</scope>
</reference>
<dbReference type="PANTHER" id="PTHR22883">
    <property type="entry name" value="ZINC FINGER DHHC DOMAIN CONTAINING PROTEIN"/>
    <property type="match status" value="1"/>
</dbReference>
<dbReference type="EMBL" id="CAXDID020000005">
    <property type="protein sequence ID" value="CAL5974866.1"/>
    <property type="molecule type" value="Genomic_DNA"/>
</dbReference>
<keyword evidence="4 8" id="KW-1133">Transmembrane helix</keyword>
<feature type="transmembrane region" description="Helical" evidence="8">
    <location>
        <begin position="280"/>
        <end position="298"/>
    </location>
</feature>
<sequence length="352" mass="40036">MNIINKLFNLEYDKPQRVKFKADGEDTCSLVFHLILVALGFLNFVFIAVPGMGFPLGFVMSVLFGYSFIQQMRSFITCMRMDPGYVKVDVERQSHSIPAAKITQNNTMNAIQDNNELKNVVIQEAVVAPVPVFNQTQDSIQTEQNQSDTVNQTIQEVVQTVQEPKDTLETIPLQPQIQVQNQVKKKAENEEDNDQTTTFCTYCNQIKPPRAHHCKTCNKCVERYDHHCPFVANCIGQDNYKYFFKFCIYASASSAISLICTGASLFSGNFMKFYGIPPENAFMLVWFVFPICFSLIGVMMPSMIACGNCDSVCEGETIIEKKKGEKQKQTCKQNCRDFLGANWGWFLLRIKR</sequence>
<dbReference type="PROSITE" id="PS50216">
    <property type="entry name" value="DHHC"/>
    <property type="match status" value="1"/>
</dbReference>
<dbReference type="EC" id="2.3.1.225" evidence="8"/>
<feature type="transmembrane region" description="Helical" evidence="8">
    <location>
        <begin position="246"/>
        <end position="268"/>
    </location>
</feature>
<dbReference type="GO" id="GO:0005794">
    <property type="term" value="C:Golgi apparatus"/>
    <property type="evidence" value="ECO:0007669"/>
    <property type="project" value="TreeGrafter"/>
</dbReference>
<name>A0AA86P1D2_9EUKA</name>
<evidence type="ECO:0000256" key="5">
    <source>
        <dbReference type="ARBA" id="ARBA00023136"/>
    </source>
</evidence>
<organism evidence="10">
    <name type="scientific">Hexamita inflata</name>
    <dbReference type="NCBI Taxonomy" id="28002"/>
    <lineage>
        <taxon>Eukaryota</taxon>
        <taxon>Metamonada</taxon>
        <taxon>Diplomonadida</taxon>
        <taxon>Hexamitidae</taxon>
        <taxon>Hexamitinae</taxon>
        <taxon>Hexamita</taxon>
    </lineage>
</organism>
<evidence type="ECO:0000313" key="10">
    <source>
        <dbReference type="EMBL" id="CAI9930787.1"/>
    </source>
</evidence>
<feature type="transmembrane region" description="Helical" evidence="8">
    <location>
        <begin position="52"/>
        <end position="69"/>
    </location>
</feature>
<evidence type="ECO:0000256" key="3">
    <source>
        <dbReference type="ARBA" id="ARBA00022692"/>
    </source>
</evidence>
<evidence type="ECO:0000313" key="11">
    <source>
        <dbReference type="EMBL" id="CAL5974866.1"/>
    </source>
</evidence>
<dbReference type="Pfam" id="PF01529">
    <property type="entry name" value="DHHC"/>
    <property type="match status" value="1"/>
</dbReference>
<keyword evidence="12" id="KW-1185">Reference proteome</keyword>
<comment type="catalytic activity">
    <reaction evidence="8">
        <text>L-cysteinyl-[protein] + hexadecanoyl-CoA = S-hexadecanoyl-L-cysteinyl-[protein] + CoA</text>
        <dbReference type="Rhea" id="RHEA:36683"/>
        <dbReference type="Rhea" id="RHEA-COMP:10131"/>
        <dbReference type="Rhea" id="RHEA-COMP:11032"/>
        <dbReference type="ChEBI" id="CHEBI:29950"/>
        <dbReference type="ChEBI" id="CHEBI:57287"/>
        <dbReference type="ChEBI" id="CHEBI:57379"/>
        <dbReference type="ChEBI" id="CHEBI:74151"/>
        <dbReference type="EC" id="2.3.1.225"/>
    </reaction>
</comment>
<dbReference type="InterPro" id="IPR039859">
    <property type="entry name" value="PFA4/ZDH16/20/ERF2-like"/>
</dbReference>
<evidence type="ECO:0000313" key="12">
    <source>
        <dbReference type="Proteomes" id="UP001642409"/>
    </source>
</evidence>
<keyword evidence="6 8" id="KW-0012">Acyltransferase</keyword>
<comment type="subcellular location">
    <subcellularLocation>
        <location evidence="1">Membrane</location>
        <topology evidence="1">Multi-pass membrane protein</topology>
    </subcellularLocation>
</comment>
<evidence type="ECO:0000256" key="8">
    <source>
        <dbReference type="RuleBase" id="RU079119"/>
    </source>
</evidence>
<accession>A0AA86P1D2</accession>
<dbReference type="GO" id="GO:0016020">
    <property type="term" value="C:membrane"/>
    <property type="evidence" value="ECO:0007669"/>
    <property type="project" value="UniProtKB-SubCell"/>
</dbReference>
<comment type="domain">
    <text evidence="8">The DHHC domain is required for palmitoyltransferase activity.</text>
</comment>
<dbReference type="GO" id="GO:0006612">
    <property type="term" value="P:protein targeting to membrane"/>
    <property type="evidence" value="ECO:0007669"/>
    <property type="project" value="TreeGrafter"/>
</dbReference>
<feature type="transmembrane region" description="Helical" evidence="8">
    <location>
        <begin position="27"/>
        <end position="46"/>
    </location>
</feature>
<dbReference type="AlphaFoldDB" id="A0AA86P1D2"/>
<reference evidence="11 12" key="2">
    <citation type="submission" date="2024-07" db="EMBL/GenBank/DDBJ databases">
        <authorList>
            <person name="Akdeniz Z."/>
        </authorList>
    </citation>
    <scope>NUCLEOTIDE SEQUENCE [LARGE SCALE GENOMIC DNA]</scope>
</reference>
<protein>
    <recommendedName>
        <fullName evidence="8">Palmitoyltransferase</fullName>
        <ecNumber evidence="8">2.3.1.225</ecNumber>
    </recommendedName>
</protein>
<dbReference type="PANTHER" id="PTHR22883:SF23">
    <property type="entry name" value="PALMITOYLTRANSFERASE ZDHHC6"/>
    <property type="match status" value="1"/>
</dbReference>
<dbReference type="InterPro" id="IPR001594">
    <property type="entry name" value="Palmitoyltrfase_DHHC"/>
</dbReference>
<evidence type="ECO:0000256" key="6">
    <source>
        <dbReference type="ARBA" id="ARBA00023315"/>
    </source>
</evidence>
<feature type="domain" description="Palmitoyltransferase DHHC" evidence="9">
    <location>
        <begin position="196"/>
        <end position="323"/>
    </location>
</feature>
<keyword evidence="2 8" id="KW-0808">Transferase</keyword>
<keyword evidence="5 8" id="KW-0472">Membrane</keyword>
<dbReference type="Proteomes" id="UP001642409">
    <property type="component" value="Unassembled WGS sequence"/>
</dbReference>
<evidence type="ECO:0000256" key="4">
    <source>
        <dbReference type="ARBA" id="ARBA00022989"/>
    </source>
</evidence>
<keyword evidence="3 8" id="KW-0812">Transmembrane</keyword>
<evidence type="ECO:0000256" key="1">
    <source>
        <dbReference type="ARBA" id="ARBA00004141"/>
    </source>
</evidence>
<evidence type="ECO:0000256" key="2">
    <source>
        <dbReference type="ARBA" id="ARBA00022679"/>
    </source>
</evidence>
<dbReference type="GO" id="GO:0005783">
    <property type="term" value="C:endoplasmic reticulum"/>
    <property type="evidence" value="ECO:0007669"/>
    <property type="project" value="TreeGrafter"/>
</dbReference>
<dbReference type="EMBL" id="CATOUU010000464">
    <property type="protein sequence ID" value="CAI9930787.1"/>
    <property type="molecule type" value="Genomic_DNA"/>
</dbReference>
<gene>
    <name evidence="10" type="ORF">HINF_LOCUS18432</name>
    <name evidence="11" type="ORF">HINF_LOCUS3067</name>
</gene>
<evidence type="ECO:0000259" key="9">
    <source>
        <dbReference type="Pfam" id="PF01529"/>
    </source>
</evidence>